<feature type="region of interest" description="Disordered" evidence="1">
    <location>
        <begin position="148"/>
        <end position="169"/>
    </location>
</feature>
<name>A0AAV3PKM2_LITER</name>
<feature type="compositionally biased region" description="Acidic residues" evidence="1">
    <location>
        <begin position="61"/>
        <end position="105"/>
    </location>
</feature>
<organism evidence="2 3">
    <name type="scientific">Lithospermum erythrorhizon</name>
    <name type="common">Purple gromwell</name>
    <name type="synonym">Lithospermum officinale var. erythrorhizon</name>
    <dbReference type="NCBI Taxonomy" id="34254"/>
    <lineage>
        <taxon>Eukaryota</taxon>
        <taxon>Viridiplantae</taxon>
        <taxon>Streptophyta</taxon>
        <taxon>Embryophyta</taxon>
        <taxon>Tracheophyta</taxon>
        <taxon>Spermatophyta</taxon>
        <taxon>Magnoliopsida</taxon>
        <taxon>eudicotyledons</taxon>
        <taxon>Gunneridae</taxon>
        <taxon>Pentapetalae</taxon>
        <taxon>asterids</taxon>
        <taxon>lamiids</taxon>
        <taxon>Boraginales</taxon>
        <taxon>Boraginaceae</taxon>
        <taxon>Boraginoideae</taxon>
        <taxon>Lithospermeae</taxon>
        <taxon>Lithospermum</taxon>
    </lineage>
</organism>
<protein>
    <submittedName>
        <fullName evidence="2">Uncharacterized protein</fullName>
    </submittedName>
</protein>
<evidence type="ECO:0000313" key="3">
    <source>
        <dbReference type="Proteomes" id="UP001454036"/>
    </source>
</evidence>
<proteinExistence type="predicted"/>
<dbReference type="Proteomes" id="UP001454036">
    <property type="component" value="Unassembled WGS sequence"/>
</dbReference>
<sequence>MRADDTYMALYGEKNLFSVRVHYHGRFVANPSLSYEGGKVKLFDCCDADTFELVHENDKEDNVDDEGNENDKEDDVGNEEEENDFEYSESEESDSEDNGEDEDLNPENVLYGKEQDGFDVGDLPGSQPSLSATFLENIEETFVVPEHNGHSEIDGEVHSDDSDDVVEPT</sequence>
<gene>
    <name evidence="2" type="ORF">LIER_37189</name>
</gene>
<evidence type="ECO:0000256" key="1">
    <source>
        <dbReference type="SAM" id="MobiDB-lite"/>
    </source>
</evidence>
<accession>A0AAV3PKM2</accession>
<evidence type="ECO:0000313" key="2">
    <source>
        <dbReference type="EMBL" id="GAA0150860.1"/>
    </source>
</evidence>
<feature type="compositionally biased region" description="Basic and acidic residues" evidence="1">
    <location>
        <begin position="148"/>
        <end position="160"/>
    </location>
</feature>
<dbReference type="EMBL" id="BAABME010017651">
    <property type="protein sequence ID" value="GAA0150860.1"/>
    <property type="molecule type" value="Genomic_DNA"/>
</dbReference>
<feature type="region of interest" description="Disordered" evidence="1">
    <location>
        <begin position="56"/>
        <end position="129"/>
    </location>
</feature>
<dbReference type="AlphaFoldDB" id="A0AAV3PKM2"/>
<reference evidence="2 3" key="1">
    <citation type="submission" date="2024-01" db="EMBL/GenBank/DDBJ databases">
        <title>The complete chloroplast genome sequence of Lithospermum erythrorhizon: insights into the phylogenetic relationship among Boraginaceae species and the maternal lineages of purple gromwells.</title>
        <authorList>
            <person name="Okada T."/>
            <person name="Watanabe K."/>
        </authorList>
    </citation>
    <scope>NUCLEOTIDE SEQUENCE [LARGE SCALE GENOMIC DNA]</scope>
</reference>
<comment type="caution">
    <text evidence="2">The sequence shown here is derived from an EMBL/GenBank/DDBJ whole genome shotgun (WGS) entry which is preliminary data.</text>
</comment>
<keyword evidence="3" id="KW-1185">Reference proteome</keyword>